<gene>
    <name evidence="12" type="ORF">KGF57_002000</name>
</gene>
<evidence type="ECO:0000256" key="5">
    <source>
        <dbReference type="ARBA" id="ARBA00022989"/>
    </source>
</evidence>
<dbReference type="AlphaFoldDB" id="A0AAD5BFW0"/>
<feature type="transmembrane region" description="Helical" evidence="8">
    <location>
        <begin position="385"/>
        <end position="411"/>
    </location>
</feature>
<feature type="compositionally biased region" description="Low complexity" evidence="7">
    <location>
        <begin position="537"/>
        <end position="555"/>
    </location>
</feature>
<feature type="domain" description="PTM1-like N-terminal" evidence="11">
    <location>
        <begin position="25"/>
        <end position="173"/>
    </location>
</feature>
<keyword evidence="13" id="KW-1185">Reference proteome</keyword>
<reference evidence="12 13" key="1">
    <citation type="journal article" date="2022" name="DNA Res.">
        <title>Genome analysis of five recently described species of the CUG-Ser clade uncovers Candida theae as a new hybrid lineage with pathogenic potential in the Candida parapsilosis species complex.</title>
        <authorList>
            <person name="Mixao V."/>
            <person name="Del Olmo V."/>
            <person name="Hegedusova E."/>
            <person name="Saus E."/>
            <person name="Pryszcz L."/>
            <person name="Cillingova A."/>
            <person name="Nosek J."/>
            <person name="Gabaldon T."/>
        </authorList>
    </citation>
    <scope>NUCLEOTIDE SEQUENCE [LARGE SCALE GENOMIC DNA]</scope>
    <source>
        <strain evidence="12 13">CBS 12239</strain>
    </source>
</reference>
<dbReference type="GeneID" id="76150059"/>
<comment type="caution">
    <text evidence="12">The sequence shown here is derived from an EMBL/GenBank/DDBJ whole genome shotgun (WGS) entry which is preliminary data.</text>
</comment>
<evidence type="ECO:0000256" key="4">
    <source>
        <dbReference type="ARBA" id="ARBA00022729"/>
    </source>
</evidence>
<evidence type="ECO:0008006" key="14">
    <source>
        <dbReference type="Google" id="ProtNLM"/>
    </source>
</evidence>
<dbReference type="Pfam" id="PF21902">
    <property type="entry name" value="PTM1-like_N"/>
    <property type="match status" value="1"/>
</dbReference>
<keyword evidence="4 9" id="KW-0732">Signal</keyword>
<feature type="transmembrane region" description="Helical" evidence="8">
    <location>
        <begin position="186"/>
        <end position="208"/>
    </location>
</feature>
<evidence type="ECO:0000256" key="9">
    <source>
        <dbReference type="SAM" id="SignalP"/>
    </source>
</evidence>
<protein>
    <recommendedName>
        <fullName evidence="14">Membrane protein PTM1</fullName>
    </recommendedName>
</protein>
<comment type="subcellular location">
    <subcellularLocation>
        <location evidence="1">Membrane</location>
        <topology evidence="1">Multi-pass membrane protein</topology>
    </subcellularLocation>
</comment>
<feature type="signal peptide" evidence="9">
    <location>
        <begin position="1"/>
        <end position="15"/>
    </location>
</feature>
<dbReference type="InterPro" id="IPR009637">
    <property type="entry name" value="GPR107/GPR108-like"/>
</dbReference>
<sequence length="606" mass="68606">MIFISLLLYCTLTLANLAKFDNNQHSQVCAGVYSKKDWGGSIKPHIGLSLSQYQDHKYDSKHKDATYDDIKVSYIIFEYKDLINIGAYLGEGRYKFICDEYAVNDLKVCSQDQIGQFIVNANSTNSTILSSQLHQLGNANIDYPINQTGYYCISTFSPTSDDVKYRGTINFQNAFGQLNASEIPKLPAYGILTLCYAIALALFGFQFFKKRKENQILPLQRYLLAMLGFLTFDTLVIWSYYDYVNRVSNRENGFGIFYMIFMAVLNAVKITFSFFLLLCIALGYGVVKLKLNKRTMLYCKILAGFNFASSLTYLIFNYISGSSTALVNSDSIDDGDASDLLGLLPLIPISIVLSIYYVTILTSLRKTTQSLHQQRQIIKLQLYQNLFKIVFSAIILTFLGLTLSSFIYLSMSTTQMFEEHWKSAFFIFDFWPSVVFFMVFMIIAWLWRPTETSYMLAVSQQLSTGGGDEDDPNYDPENPNYQGPGGTEFELDDLSLMSHDDDDDDDDDDDENLNSGRNNSRRNVDRDSFEIDEGHQSSPKSSSSGKKSTTQSLSTPDSAHPPPGYEETNHRSSHDDGATLFDLGEDEEDDDDDEHAGEDDRLKKKD</sequence>
<evidence type="ECO:0000259" key="10">
    <source>
        <dbReference type="Pfam" id="PF06814"/>
    </source>
</evidence>
<dbReference type="GO" id="GO:0005794">
    <property type="term" value="C:Golgi apparatus"/>
    <property type="evidence" value="ECO:0007669"/>
    <property type="project" value="TreeGrafter"/>
</dbReference>
<evidence type="ECO:0000256" key="7">
    <source>
        <dbReference type="SAM" id="MobiDB-lite"/>
    </source>
</evidence>
<evidence type="ECO:0000259" key="11">
    <source>
        <dbReference type="Pfam" id="PF21902"/>
    </source>
</evidence>
<feature type="compositionally biased region" description="Basic and acidic residues" evidence="7">
    <location>
        <begin position="567"/>
        <end position="577"/>
    </location>
</feature>
<keyword evidence="5 8" id="KW-1133">Transmembrane helix</keyword>
<feature type="transmembrane region" description="Helical" evidence="8">
    <location>
        <begin position="340"/>
        <end position="364"/>
    </location>
</feature>
<evidence type="ECO:0000256" key="1">
    <source>
        <dbReference type="ARBA" id="ARBA00004141"/>
    </source>
</evidence>
<feature type="compositionally biased region" description="Acidic residues" evidence="7">
    <location>
        <begin position="500"/>
        <end position="512"/>
    </location>
</feature>
<feature type="chain" id="PRO_5041922963" description="Membrane protein PTM1" evidence="9">
    <location>
        <begin position="16"/>
        <end position="606"/>
    </location>
</feature>
<feature type="transmembrane region" description="Helical" evidence="8">
    <location>
        <begin position="220"/>
        <end position="241"/>
    </location>
</feature>
<comment type="similarity">
    <text evidence="2">Belongs to the LU7TM family.</text>
</comment>
<feature type="region of interest" description="Disordered" evidence="7">
    <location>
        <begin position="462"/>
        <end position="606"/>
    </location>
</feature>
<proteinExistence type="inferred from homology"/>
<dbReference type="GO" id="GO:0042147">
    <property type="term" value="P:retrograde transport, endosome to Golgi"/>
    <property type="evidence" value="ECO:0007669"/>
    <property type="project" value="TreeGrafter"/>
</dbReference>
<feature type="compositionally biased region" description="Acidic residues" evidence="7">
    <location>
        <begin position="583"/>
        <end position="597"/>
    </location>
</feature>
<evidence type="ECO:0000256" key="2">
    <source>
        <dbReference type="ARBA" id="ARBA00007883"/>
    </source>
</evidence>
<evidence type="ECO:0000256" key="8">
    <source>
        <dbReference type="SAM" id="Phobius"/>
    </source>
</evidence>
<dbReference type="EMBL" id="JAIHNG010000100">
    <property type="protein sequence ID" value="KAI5960000.1"/>
    <property type="molecule type" value="Genomic_DNA"/>
</dbReference>
<dbReference type="RefSeq" id="XP_051609503.1">
    <property type="nucleotide sequence ID" value="XM_051751267.1"/>
</dbReference>
<evidence type="ECO:0000256" key="6">
    <source>
        <dbReference type="ARBA" id="ARBA00023136"/>
    </source>
</evidence>
<dbReference type="InterPro" id="IPR053938">
    <property type="entry name" value="PTM1-like_N"/>
</dbReference>
<evidence type="ECO:0000313" key="13">
    <source>
        <dbReference type="Proteomes" id="UP001204833"/>
    </source>
</evidence>
<feature type="domain" description="GOST seven transmembrane" evidence="10">
    <location>
        <begin position="184"/>
        <end position="453"/>
    </location>
</feature>
<dbReference type="InterPro" id="IPR053937">
    <property type="entry name" value="GOST_TM"/>
</dbReference>
<dbReference type="GO" id="GO:0005829">
    <property type="term" value="C:cytosol"/>
    <property type="evidence" value="ECO:0007669"/>
    <property type="project" value="GOC"/>
</dbReference>
<evidence type="ECO:0000256" key="3">
    <source>
        <dbReference type="ARBA" id="ARBA00022692"/>
    </source>
</evidence>
<dbReference type="PANTHER" id="PTHR21229:SF1">
    <property type="entry name" value="GH17801P"/>
    <property type="match status" value="1"/>
</dbReference>
<dbReference type="GO" id="GO:0016020">
    <property type="term" value="C:membrane"/>
    <property type="evidence" value="ECO:0007669"/>
    <property type="project" value="UniProtKB-SubCell"/>
</dbReference>
<keyword evidence="3 8" id="KW-0812">Transmembrane</keyword>
<accession>A0AAD5BFW0</accession>
<organism evidence="12 13">
    <name type="scientific">Candida theae</name>
    <dbReference type="NCBI Taxonomy" id="1198502"/>
    <lineage>
        <taxon>Eukaryota</taxon>
        <taxon>Fungi</taxon>
        <taxon>Dikarya</taxon>
        <taxon>Ascomycota</taxon>
        <taxon>Saccharomycotina</taxon>
        <taxon>Pichiomycetes</taxon>
        <taxon>Debaryomycetaceae</taxon>
        <taxon>Candida/Lodderomyces clade</taxon>
        <taxon>Candida</taxon>
    </lineage>
</organism>
<feature type="transmembrane region" description="Helical" evidence="8">
    <location>
        <begin position="256"/>
        <end position="285"/>
    </location>
</feature>
<evidence type="ECO:0000313" key="12">
    <source>
        <dbReference type="EMBL" id="KAI5960000.1"/>
    </source>
</evidence>
<feature type="transmembrane region" description="Helical" evidence="8">
    <location>
        <begin position="297"/>
        <end position="320"/>
    </location>
</feature>
<dbReference type="Pfam" id="PF06814">
    <property type="entry name" value="GOST_TM"/>
    <property type="match status" value="1"/>
</dbReference>
<dbReference type="PANTHER" id="PTHR21229">
    <property type="entry name" value="LUNG SEVEN TRANSMEMBRANE RECEPTOR"/>
    <property type="match status" value="1"/>
</dbReference>
<dbReference type="Proteomes" id="UP001204833">
    <property type="component" value="Unassembled WGS sequence"/>
</dbReference>
<keyword evidence="6 8" id="KW-0472">Membrane</keyword>
<feature type="transmembrane region" description="Helical" evidence="8">
    <location>
        <begin position="423"/>
        <end position="447"/>
    </location>
</feature>
<feature type="compositionally biased region" description="Basic and acidic residues" evidence="7">
    <location>
        <begin position="522"/>
        <end position="535"/>
    </location>
</feature>
<name>A0AAD5BFW0_9ASCO</name>